<comment type="subunit">
    <text evidence="8">Part of the nuclear pore complex (NPC).</text>
</comment>
<keyword evidence="4" id="KW-0653">Protein transport</keyword>
<dbReference type="InterPro" id="IPR007252">
    <property type="entry name" value="Nup84/Nup107"/>
</dbReference>
<sequence>EEVCVDVLKAYISLLVKEKQVDLIAFYVSHLPADMAVSQYAQFLEEVIETEQRKHCLELATQA</sequence>
<gene>
    <name evidence="9" type="ORF">M9458_009425</name>
</gene>
<keyword evidence="6 8" id="KW-0906">Nuclear pore complex</keyword>
<keyword evidence="10" id="KW-1185">Reference proteome</keyword>
<accession>A0ABD0RBW5</accession>
<evidence type="ECO:0000256" key="4">
    <source>
        <dbReference type="ARBA" id="ARBA00022927"/>
    </source>
</evidence>
<comment type="subcellular location">
    <subcellularLocation>
        <location evidence="8">Nucleus</location>
        <location evidence="8">Nuclear pore complex</location>
    </subcellularLocation>
    <subcellularLocation>
        <location evidence="8">Nucleus membrane</location>
    </subcellularLocation>
</comment>
<dbReference type="GO" id="GO:0005643">
    <property type="term" value="C:nuclear pore"/>
    <property type="evidence" value="ECO:0007669"/>
    <property type="project" value="UniProtKB-SubCell"/>
</dbReference>
<evidence type="ECO:0000256" key="1">
    <source>
        <dbReference type="ARBA" id="ARBA00009510"/>
    </source>
</evidence>
<keyword evidence="3" id="KW-0509">mRNA transport</keyword>
<feature type="non-terminal residue" evidence="9">
    <location>
        <position position="63"/>
    </location>
</feature>
<evidence type="ECO:0000256" key="6">
    <source>
        <dbReference type="ARBA" id="ARBA00023132"/>
    </source>
</evidence>
<evidence type="ECO:0000256" key="7">
    <source>
        <dbReference type="ARBA" id="ARBA00023242"/>
    </source>
</evidence>
<protein>
    <recommendedName>
        <fullName evidence="8">Nuclear pore complex protein</fullName>
    </recommendedName>
</protein>
<comment type="caution">
    <text evidence="9">The sequence shown here is derived from an EMBL/GenBank/DDBJ whole genome shotgun (WGS) entry which is preliminary data.</text>
</comment>
<dbReference type="GO" id="GO:0015031">
    <property type="term" value="P:protein transport"/>
    <property type="evidence" value="ECO:0007669"/>
    <property type="project" value="UniProtKB-KW"/>
</dbReference>
<dbReference type="PANTHER" id="PTHR13003">
    <property type="entry name" value="NUP107-RELATED"/>
    <property type="match status" value="1"/>
</dbReference>
<evidence type="ECO:0000256" key="5">
    <source>
        <dbReference type="ARBA" id="ARBA00023010"/>
    </source>
</evidence>
<feature type="non-terminal residue" evidence="9">
    <location>
        <position position="1"/>
    </location>
</feature>
<dbReference type="GO" id="GO:0031965">
    <property type="term" value="C:nuclear membrane"/>
    <property type="evidence" value="ECO:0007669"/>
    <property type="project" value="UniProtKB-SubCell"/>
</dbReference>
<comment type="function">
    <text evidence="8">Functions as a component of the nuclear pore complex (NPC).</text>
</comment>
<organism evidence="9 10">
    <name type="scientific">Cirrhinus mrigala</name>
    <name type="common">Mrigala</name>
    <dbReference type="NCBI Taxonomy" id="683832"/>
    <lineage>
        <taxon>Eukaryota</taxon>
        <taxon>Metazoa</taxon>
        <taxon>Chordata</taxon>
        <taxon>Craniata</taxon>
        <taxon>Vertebrata</taxon>
        <taxon>Euteleostomi</taxon>
        <taxon>Actinopterygii</taxon>
        <taxon>Neopterygii</taxon>
        <taxon>Teleostei</taxon>
        <taxon>Ostariophysi</taxon>
        <taxon>Cypriniformes</taxon>
        <taxon>Cyprinidae</taxon>
        <taxon>Labeoninae</taxon>
        <taxon>Labeonini</taxon>
        <taxon>Cirrhinus</taxon>
    </lineage>
</organism>
<keyword evidence="2 8" id="KW-0813">Transport</keyword>
<proteinExistence type="inferred from homology"/>
<dbReference type="EMBL" id="JAMKFB020000004">
    <property type="protein sequence ID" value="KAL0195853.1"/>
    <property type="molecule type" value="Genomic_DNA"/>
</dbReference>
<evidence type="ECO:0000256" key="8">
    <source>
        <dbReference type="RuleBase" id="RU365072"/>
    </source>
</evidence>
<reference evidence="9 10" key="1">
    <citation type="submission" date="2024-05" db="EMBL/GenBank/DDBJ databases">
        <title>Genome sequencing and assembly of Indian major carp, Cirrhinus mrigala (Hamilton, 1822).</title>
        <authorList>
            <person name="Mohindra V."/>
            <person name="Chowdhury L.M."/>
            <person name="Lal K."/>
            <person name="Jena J.K."/>
        </authorList>
    </citation>
    <scope>NUCLEOTIDE SEQUENCE [LARGE SCALE GENOMIC DNA]</scope>
    <source>
        <strain evidence="9">CM1030</strain>
        <tissue evidence="9">Blood</tissue>
    </source>
</reference>
<dbReference type="AlphaFoldDB" id="A0ABD0RBW5"/>
<keyword evidence="5 8" id="KW-0811">Translocation</keyword>
<keyword evidence="8" id="KW-0472">Membrane</keyword>
<comment type="similarity">
    <text evidence="1 8">Belongs to the nucleoporin Nup84/Nup107 family.</text>
</comment>
<name>A0ABD0RBW5_CIRMR</name>
<dbReference type="Proteomes" id="UP001529510">
    <property type="component" value="Unassembled WGS sequence"/>
</dbReference>
<dbReference type="Pfam" id="PF04121">
    <property type="entry name" value="Nup84_Nup100"/>
    <property type="match status" value="1"/>
</dbReference>
<dbReference type="GO" id="GO:0017056">
    <property type="term" value="F:structural constituent of nuclear pore"/>
    <property type="evidence" value="ECO:0007669"/>
    <property type="project" value="UniProtKB-UniRule"/>
</dbReference>
<dbReference type="GO" id="GO:0051028">
    <property type="term" value="P:mRNA transport"/>
    <property type="evidence" value="ECO:0007669"/>
    <property type="project" value="UniProtKB-KW"/>
</dbReference>
<evidence type="ECO:0000313" key="10">
    <source>
        <dbReference type="Proteomes" id="UP001529510"/>
    </source>
</evidence>
<evidence type="ECO:0000313" key="9">
    <source>
        <dbReference type="EMBL" id="KAL0195853.1"/>
    </source>
</evidence>
<keyword evidence="7 8" id="KW-0539">Nucleus</keyword>
<evidence type="ECO:0000256" key="3">
    <source>
        <dbReference type="ARBA" id="ARBA00022816"/>
    </source>
</evidence>
<dbReference type="PANTHER" id="PTHR13003:SF2">
    <property type="entry name" value="NUCLEAR PORE COMPLEX PROTEIN NUP107"/>
    <property type="match status" value="1"/>
</dbReference>
<evidence type="ECO:0000256" key="2">
    <source>
        <dbReference type="ARBA" id="ARBA00022448"/>
    </source>
</evidence>